<dbReference type="EMBL" id="PYAL01000008">
    <property type="protein sequence ID" value="RXN84507.1"/>
    <property type="molecule type" value="Genomic_DNA"/>
</dbReference>
<sequence length="128" mass="13763">MSHAKSFVAVVDDDDSVSRAVKRLLRSIGVAANTFKTGDALLDMLDAFPTYRPACIVLDMQMPGLNGLQTQRQLAGTGIPIIFITAHDESDMRAQALAAGAVAYLRKPFEDEVLIRAVTLAMEPDDGA</sequence>
<dbReference type="Pfam" id="PF00072">
    <property type="entry name" value="Response_reg"/>
    <property type="match status" value="1"/>
</dbReference>
<dbReference type="PROSITE" id="PS50110">
    <property type="entry name" value="RESPONSE_REGULATORY"/>
    <property type="match status" value="1"/>
</dbReference>
<feature type="modified residue" description="4-aspartylphosphate" evidence="2">
    <location>
        <position position="59"/>
    </location>
</feature>
<gene>
    <name evidence="4" type="ORF">C7R54_24325</name>
</gene>
<dbReference type="Proteomes" id="UP000290849">
    <property type="component" value="Unassembled WGS sequence"/>
</dbReference>
<evidence type="ECO:0000256" key="2">
    <source>
        <dbReference type="PROSITE-ProRule" id="PRU00169"/>
    </source>
</evidence>
<dbReference type="RefSeq" id="WP_129153320.1">
    <property type="nucleotide sequence ID" value="NZ_JBHSDO010000018.1"/>
</dbReference>
<reference evidence="4 5" key="1">
    <citation type="journal article" date="2017" name="Int. J. Syst. Evol. Microbiol.">
        <title>Achromobacter aloeverae sp. nov., isolated from the root of Aloe vera (L.) Burm.f.</title>
        <authorList>
            <person name="Kuncharoen N."/>
            <person name="Muramatsu Y."/>
            <person name="Shibata C."/>
            <person name="Kamakura Y."/>
            <person name="Nakagawa Y."/>
            <person name="Tanasupawat S."/>
        </authorList>
    </citation>
    <scope>NUCLEOTIDE SEQUENCE [LARGE SCALE GENOMIC DNA]</scope>
    <source>
        <strain evidence="4 5">AVA-1</strain>
    </source>
</reference>
<dbReference type="InterPro" id="IPR001789">
    <property type="entry name" value="Sig_transdc_resp-reg_receiver"/>
</dbReference>
<evidence type="ECO:0000256" key="1">
    <source>
        <dbReference type="ARBA" id="ARBA00022553"/>
    </source>
</evidence>
<dbReference type="Gene3D" id="3.40.50.2300">
    <property type="match status" value="1"/>
</dbReference>
<evidence type="ECO:0000313" key="4">
    <source>
        <dbReference type="EMBL" id="RXN84507.1"/>
    </source>
</evidence>
<keyword evidence="1 2" id="KW-0597">Phosphoprotein</keyword>
<evidence type="ECO:0000313" key="5">
    <source>
        <dbReference type="Proteomes" id="UP000290849"/>
    </source>
</evidence>
<dbReference type="InterPro" id="IPR011006">
    <property type="entry name" value="CheY-like_superfamily"/>
</dbReference>
<dbReference type="AlphaFoldDB" id="A0A4Q1HFF1"/>
<dbReference type="PANTHER" id="PTHR44591:SF25">
    <property type="entry name" value="CHEMOTAXIS TWO-COMPONENT RESPONSE REGULATOR"/>
    <property type="match status" value="1"/>
</dbReference>
<accession>A0A4Q1HFF1</accession>
<dbReference type="SUPFAM" id="SSF52172">
    <property type="entry name" value="CheY-like"/>
    <property type="match status" value="1"/>
</dbReference>
<proteinExistence type="predicted"/>
<protein>
    <submittedName>
        <fullName evidence="4">Response regulator</fullName>
    </submittedName>
</protein>
<comment type="caution">
    <text evidence="4">The sequence shown here is derived from an EMBL/GenBank/DDBJ whole genome shotgun (WGS) entry which is preliminary data.</text>
</comment>
<keyword evidence="5" id="KW-1185">Reference proteome</keyword>
<dbReference type="OrthoDB" id="9802186at2"/>
<dbReference type="SMART" id="SM00448">
    <property type="entry name" value="REC"/>
    <property type="match status" value="1"/>
</dbReference>
<feature type="domain" description="Response regulatory" evidence="3">
    <location>
        <begin position="7"/>
        <end position="122"/>
    </location>
</feature>
<dbReference type="PANTHER" id="PTHR44591">
    <property type="entry name" value="STRESS RESPONSE REGULATOR PROTEIN 1"/>
    <property type="match status" value="1"/>
</dbReference>
<organism evidence="4 5">
    <name type="scientific">Achromobacter aloeverae</name>
    <dbReference type="NCBI Taxonomy" id="1750518"/>
    <lineage>
        <taxon>Bacteria</taxon>
        <taxon>Pseudomonadati</taxon>
        <taxon>Pseudomonadota</taxon>
        <taxon>Betaproteobacteria</taxon>
        <taxon>Burkholderiales</taxon>
        <taxon>Alcaligenaceae</taxon>
        <taxon>Achromobacter</taxon>
    </lineage>
</organism>
<name>A0A4Q1HFF1_9BURK</name>
<dbReference type="InterPro" id="IPR050595">
    <property type="entry name" value="Bact_response_regulator"/>
</dbReference>
<evidence type="ECO:0000259" key="3">
    <source>
        <dbReference type="PROSITE" id="PS50110"/>
    </source>
</evidence>
<dbReference type="GO" id="GO:0000160">
    <property type="term" value="P:phosphorelay signal transduction system"/>
    <property type="evidence" value="ECO:0007669"/>
    <property type="project" value="InterPro"/>
</dbReference>